<dbReference type="AlphaFoldDB" id="A0A120K2Q4"/>
<dbReference type="Gene3D" id="2.20.28.10">
    <property type="match status" value="1"/>
</dbReference>
<dbReference type="SUPFAM" id="SSF57850">
    <property type="entry name" value="RING/U-box"/>
    <property type="match status" value="1"/>
</dbReference>
<dbReference type="GO" id="GO:0061630">
    <property type="term" value="F:ubiquitin protein ligase activity"/>
    <property type="evidence" value="ECO:0007669"/>
    <property type="project" value="TreeGrafter"/>
</dbReference>
<evidence type="ECO:0000256" key="3">
    <source>
        <dbReference type="ARBA" id="ARBA00022833"/>
    </source>
</evidence>
<dbReference type="Pfam" id="PF05495">
    <property type="entry name" value="zf-CHY"/>
    <property type="match status" value="1"/>
</dbReference>
<dbReference type="InterPro" id="IPR017921">
    <property type="entry name" value="Znf_CTCHY"/>
</dbReference>
<evidence type="ECO:0000313" key="9">
    <source>
        <dbReference type="EMBL" id="AMD22275.1"/>
    </source>
</evidence>
<dbReference type="GO" id="GO:0008270">
    <property type="term" value="F:zinc ion binding"/>
    <property type="evidence" value="ECO:0007669"/>
    <property type="project" value="UniProtKB-KW"/>
</dbReference>
<evidence type="ECO:0000259" key="7">
    <source>
        <dbReference type="PROSITE" id="PS51266"/>
    </source>
</evidence>
<dbReference type="GO" id="GO:0016567">
    <property type="term" value="P:protein ubiquitination"/>
    <property type="evidence" value="ECO:0007669"/>
    <property type="project" value="TreeGrafter"/>
</dbReference>
<dbReference type="CDD" id="cd16464">
    <property type="entry name" value="RING-H2_Pirh2-like"/>
    <property type="match status" value="1"/>
</dbReference>
<dbReference type="EMBL" id="CP014247">
    <property type="protein sequence ID" value="AMD22275.1"/>
    <property type="molecule type" value="Genomic_DNA"/>
</dbReference>
<dbReference type="PANTHER" id="PTHR21319:SF0">
    <property type="entry name" value="AND RING FINGER DOMAIN PROTEIN, PUTATIVE (AFU_ORTHOLOGUE AFUA_1G08900)-RELATED"/>
    <property type="match status" value="1"/>
</dbReference>
<dbReference type="PROSITE" id="PS50089">
    <property type="entry name" value="ZF_RING_2"/>
    <property type="match status" value="2"/>
</dbReference>
<evidence type="ECO:0000259" key="6">
    <source>
        <dbReference type="PROSITE" id="PS50089"/>
    </source>
</evidence>
<dbReference type="GeneID" id="28725620"/>
<keyword evidence="2 4" id="KW-0863">Zinc-finger</keyword>
<protein>
    <submittedName>
        <fullName evidence="9">HGL065Cp</fullName>
    </submittedName>
</protein>
<dbReference type="InterPro" id="IPR037274">
    <property type="entry name" value="Znf_CHY_sf"/>
</dbReference>
<reference evidence="9 10" key="1">
    <citation type="submission" date="2016-01" db="EMBL/GenBank/DDBJ databases">
        <title>Genome sequence of the yeast Holleya sinecauda.</title>
        <authorList>
            <person name="Dietrich F.S."/>
        </authorList>
    </citation>
    <scope>NUCLEOTIDE SEQUENCE [LARGE SCALE GENOMIC DNA]</scope>
    <source>
        <strain evidence="9 10">ATCC 58844</strain>
    </source>
</reference>
<dbReference type="SUPFAM" id="SSF161219">
    <property type="entry name" value="CHY zinc finger-like"/>
    <property type="match status" value="1"/>
</dbReference>
<accession>A0A120K2Q4</accession>
<feature type="region of interest" description="Disordered" evidence="5">
    <location>
        <begin position="672"/>
        <end position="726"/>
    </location>
</feature>
<feature type="domain" description="CHY-type" evidence="7">
    <location>
        <begin position="290"/>
        <end position="359"/>
    </location>
</feature>
<dbReference type="OrthoDB" id="411372at2759"/>
<evidence type="ECO:0000259" key="8">
    <source>
        <dbReference type="PROSITE" id="PS51270"/>
    </source>
</evidence>
<dbReference type="SUPFAM" id="SSF161245">
    <property type="entry name" value="Zinc hairpin stack"/>
    <property type="match status" value="1"/>
</dbReference>
<evidence type="ECO:0000256" key="4">
    <source>
        <dbReference type="PROSITE-ProRule" id="PRU00601"/>
    </source>
</evidence>
<dbReference type="InterPro" id="IPR008913">
    <property type="entry name" value="Znf_CHY"/>
</dbReference>
<feature type="region of interest" description="Disordered" evidence="5">
    <location>
        <begin position="1"/>
        <end position="20"/>
    </location>
</feature>
<dbReference type="Pfam" id="PF14599">
    <property type="entry name" value="zinc_ribbon_6"/>
    <property type="match status" value="1"/>
</dbReference>
<evidence type="ECO:0000256" key="2">
    <source>
        <dbReference type="ARBA" id="ARBA00022771"/>
    </source>
</evidence>
<evidence type="ECO:0000313" key="10">
    <source>
        <dbReference type="Proteomes" id="UP000243052"/>
    </source>
</evidence>
<feature type="domain" description="CTCHY-type" evidence="8">
    <location>
        <begin position="361"/>
        <end position="427"/>
    </location>
</feature>
<evidence type="ECO:0000256" key="5">
    <source>
        <dbReference type="SAM" id="MobiDB-lite"/>
    </source>
</evidence>
<dbReference type="PANTHER" id="PTHR21319">
    <property type="entry name" value="RING FINGER AND CHY ZINC FINGER DOMAIN-CONTAINING PROTEIN 1"/>
    <property type="match status" value="1"/>
</dbReference>
<dbReference type="InterPro" id="IPR037275">
    <property type="entry name" value="Znf_CTCHY_sf"/>
</dbReference>
<dbReference type="GO" id="GO:0005634">
    <property type="term" value="C:nucleus"/>
    <property type="evidence" value="ECO:0007669"/>
    <property type="project" value="TreeGrafter"/>
</dbReference>
<dbReference type="PROSITE" id="PS51270">
    <property type="entry name" value="ZF_CTCHY"/>
    <property type="match status" value="1"/>
</dbReference>
<feature type="domain" description="RING-type" evidence="6">
    <location>
        <begin position="340"/>
        <end position="390"/>
    </location>
</feature>
<gene>
    <name evidence="9" type="ORF">AW171_hschr74301</name>
</gene>
<feature type="compositionally biased region" description="Polar residues" evidence="5">
    <location>
        <begin position="9"/>
        <end position="19"/>
    </location>
</feature>
<feature type="domain" description="RING-type" evidence="6">
    <location>
        <begin position="428"/>
        <end position="471"/>
    </location>
</feature>
<dbReference type="SMART" id="SM00184">
    <property type="entry name" value="RING"/>
    <property type="match status" value="2"/>
</dbReference>
<organism evidence="9 10">
    <name type="scientific">Eremothecium sinecaudum</name>
    <dbReference type="NCBI Taxonomy" id="45286"/>
    <lineage>
        <taxon>Eukaryota</taxon>
        <taxon>Fungi</taxon>
        <taxon>Dikarya</taxon>
        <taxon>Ascomycota</taxon>
        <taxon>Saccharomycotina</taxon>
        <taxon>Saccharomycetes</taxon>
        <taxon>Saccharomycetales</taxon>
        <taxon>Saccharomycetaceae</taxon>
        <taxon>Eremothecium</taxon>
    </lineage>
</organism>
<dbReference type="Pfam" id="PF13639">
    <property type="entry name" value="zf-RING_2"/>
    <property type="match status" value="1"/>
</dbReference>
<dbReference type="GO" id="GO:0006511">
    <property type="term" value="P:ubiquitin-dependent protein catabolic process"/>
    <property type="evidence" value="ECO:0007669"/>
    <property type="project" value="TreeGrafter"/>
</dbReference>
<dbReference type="PROSITE" id="PS51266">
    <property type="entry name" value="ZF_CHY"/>
    <property type="match status" value="1"/>
</dbReference>
<dbReference type="Proteomes" id="UP000243052">
    <property type="component" value="Chromosome vii"/>
</dbReference>
<keyword evidence="3" id="KW-0862">Zinc</keyword>
<dbReference type="STRING" id="45286.A0A120K2Q4"/>
<sequence length="750" mass="84252">MKGEDNIVENETGTGNGSTADVIVAVDTSVPGICSASSDTKDASDSEKSDNDEYDRLKTAFEQLCRGLPQIDISQWSLRFQLSTFINDLHNGLTLSNALNRLQTMKAVMESKMAAFKSMRVSSPTTKLEGGHEPIAVGKASEPEDIPMFHDLVIPKDKREEESLEEARLLSLQEEEEDNEDLRGLMKWDEALTDQDQLRQRIKIIQQLEYITPATKSKMVQKLMMGQFATHSLASQDVTEDQAGQQCSLANKEVSTDASLSDIEKRPNHTAKDHLAVPTLSAEEQVSTHHPSGVLGCPHYMRNCKIQCPTCLGWYTCRFCHDEVVTSHHFQRNKARWIMCMMCKNVQAPDSAECAGCGHDFALYFCKECVLYDNDESKDIYHCSKCGICRLGLGLGQDFFHCDGCHACLSMELQGNHRCIERSTMSNCPICSEFMFTSVKPVVYMSPCGHAIHQHCFNEHTRHSYKCPECQVTVLNMEAQFRVMDKEVEELPLPEPYCLWKCLIHCNDCGLRSTCSYHILGLRCANCYSYNTIQLKLIKSGDDDSAAETGNSAANTHDDAHSNIRQQLLHANYQREEVQPLIDVDGHEYFRNMVDMDDYMDKYLSLPANTTKVADPPSQAASNTRNLLQDTQGIGAALAGKVKKFMADHSESPSWSELSDAFKRFMETSIQGLSDNDDDDEDDDNHDNNNNNTEENHLDEDDKDGDQHYLAANPPPPGNLTEHNGLEKWTALSRVTFPLRSRESSRSYPP</sequence>
<keyword evidence="1" id="KW-0479">Metal-binding</keyword>
<dbReference type="RefSeq" id="XP_017989271.1">
    <property type="nucleotide sequence ID" value="XM_018133566.1"/>
</dbReference>
<name>A0A120K2Q4_9SACH</name>
<evidence type="ECO:0000256" key="1">
    <source>
        <dbReference type="ARBA" id="ARBA00022723"/>
    </source>
</evidence>
<keyword evidence="10" id="KW-1185">Reference proteome</keyword>
<dbReference type="InterPro" id="IPR039512">
    <property type="entry name" value="RCHY1_zinc-ribbon"/>
</dbReference>
<proteinExistence type="predicted"/>
<dbReference type="InterPro" id="IPR001841">
    <property type="entry name" value="Znf_RING"/>
</dbReference>
<dbReference type="Gene3D" id="3.30.40.10">
    <property type="entry name" value="Zinc/RING finger domain, C3HC4 (zinc finger)"/>
    <property type="match status" value="1"/>
</dbReference>
<dbReference type="InterPro" id="IPR013083">
    <property type="entry name" value="Znf_RING/FYVE/PHD"/>
</dbReference>
<feature type="compositionally biased region" description="Acidic residues" evidence="5">
    <location>
        <begin position="675"/>
        <end position="685"/>
    </location>
</feature>